<evidence type="ECO:0000313" key="2">
    <source>
        <dbReference type="Proteomes" id="UP000219743"/>
    </source>
</evidence>
<dbReference type="Proteomes" id="UP000219743">
    <property type="component" value="Unassembled WGS sequence"/>
</dbReference>
<comment type="caution">
    <text evidence="1">The sequence shown here is derived from an EMBL/GenBank/DDBJ whole genome shotgun (WGS) entry which is preliminary data.</text>
</comment>
<evidence type="ECO:0000313" key="1">
    <source>
        <dbReference type="EMBL" id="PFD20442.1"/>
    </source>
</evidence>
<dbReference type="EMBL" id="NTRC01000012">
    <property type="protein sequence ID" value="PFD20442.1"/>
    <property type="molecule type" value="Genomic_DNA"/>
</dbReference>
<organism evidence="1 2">
    <name type="scientific">Bacillus cereus</name>
    <dbReference type="NCBI Taxonomy" id="1396"/>
    <lineage>
        <taxon>Bacteria</taxon>
        <taxon>Bacillati</taxon>
        <taxon>Bacillota</taxon>
        <taxon>Bacilli</taxon>
        <taxon>Bacillales</taxon>
        <taxon>Bacillaceae</taxon>
        <taxon>Bacillus</taxon>
        <taxon>Bacillus cereus group</taxon>
    </lineage>
</organism>
<reference evidence="1 2" key="1">
    <citation type="submission" date="2017-09" db="EMBL/GenBank/DDBJ databases">
        <title>Large-scale bioinformatics analysis of Bacillus genomes uncovers conserved roles of natural products in bacterial physiology.</title>
        <authorList>
            <consortium name="Agbiome Team Llc"/>
            <person name="Bleich R.M."/>
            <person name="Kirk G.J."/>
            <person name="Santa Maria K.C."/>
            <person name="Allen S.E."/>
            <person name="Farag S."/>
            <person name="Shank E.A."/>
            <person name="Bowers A."/>
        </authorList>
    </citation>
    <scope>NUCLEOTIDE SEQUENCE [LARGE SCALE GENOMIC DNA]</scope>
    <source>
        <strain evidence="1 2">AFS024404</strain>
    </source>
</reference>
<gene>
    <name evidence="1" type="ORF">CN263_17185</name>
</gene>
<dbReference type="AlphaFoldDB" id="A0A9X6VJY0"/>
<sequence length="130" mass="15241">MMKKLINKYKVEKALYLLECKKGDLVKGIQKGKYKFENDIKIIEFSNLLASKLQKSYKINGELTTFEIEVLDKAVRDGIYEISFFLLSQLKEDNKEEIVKELVSKGFQFLEDVGYININQRIPFIQVHNK</sequence>
<protein>
    <submittedName>
        <fullName evidence="1">Uncharacterized protein</fullName>
    </submittedName>
</protein>
<proteinExistence type="predicted"/>
<name>A0A9X6VJY0_BACCE</name>
<accession>A0A9X6VJY0</accession>